<sequence>MFVAEAGLRHFSYHDKRHQFEADLEKLATFPEQIMVINMNYRMIRSLFEAPTAPGLRSAANDLGLPDFAPPFLAAEIFDLLFAPSPLLRRELHVLREELSLPKGQRFIAIHLRTGDIAWDPGRHKADDLKVFLDCARQAERDLGAPPSELRWVLATDSAQLAAEASQLPEAKSGKLQLPHARGRVHIDRSDLGETLHGATANYAEWLLFGRAAAVVLSRSYFGETAAEIGRVRYAYFAPGGGCVRTDLSSS</sequence>
<protein>
    <recommendedName>
        <fullName evidence="3">Peptide-O-fucosyltransferase</fullName>
    </recommendedName>
</protein>
<evidence type="ECO:0008006" key="3">
    <source>
        <dbReference type="Google" id="ProtNLM"/>
    </source>
</evidence>
<gene>
    <name evidence="1" type="ORF">SCF082_LOCUS30070</name>
</gene>
<dbReference type="Proteomes" id="UP001642464">
    <property type="component" value="Unassembled WGS sequence"/>
</dbReference>
<accession>A0ABP0MWT3</accession>
<proteinExistence type="predicted"/>
<comment type="caution">
    <text evidence="1">The sequence shown here is derived from an EMBL/GenBank/DDBJ whole genome shotgun (WGS) entry which is preliminary data.</text>
</comment>
<keyword evidence="2" id="KW-1185">Reference proteome</keyword>
<dbReference type="EMBL" id="CAXAMM010024625">
    <property type="protein sequence ID" value="CAK9055658.1"/>
    <property type="molecule type" value="Genomic_DNA"/>
</dbReference>
<name>A0ABP0MWT3_9DINO</name>
<organism evidence="1 2">
    <name type="scientific">Durusdinium trenchii</name>
    <dbReference type="NCBI Taxonomy" id="1381693"/>
    <lineage>
        <taxon>Eukaryota</taxon>
        <taxon>Sar</taxon>
        <taxon>Alveolata</taxon>
        <taxon>Dinophyceae</taxon>
        <taxon>Suessiales</taxon>
        <taxon>Symbiodiniaceae</taxon>
        <taxon>Durusdinium</taxon>
    </lineage>
</organism>
<reference evidence="1 2" key="1">
    <citation type="submission" date="2024-02" db="EMBL/GenBank/DDBJ databases">
        <authorList>
            <person name="Chen Y."/>
            <person name="Shah S."/>
            <person name="Dougan E. K."/>
            <person name="Thang M."/>
            <person name="Chan C."/>
        </authorList>
    </citation>
    <scope>NUCLEOTIDE SEQUENCE [LARGE SCALE GENOMIC DNA]</scope>
</reference>
<evidence type="ECO:0000313" key="1">
    <source>
        <dbReference type="EMBL" id="CAK9055658.1"/>
    </source>
</evidence>
<evidence type="ECO:0000313" key="2">
    <source>
        <dbReference type="Proteomes" id="UP001642464"/>
    </source>
</evidence>